<comment type="caution">
    <text evidence="1">The sequence shown here is derived from an EMBL/GenBank/DDBJ whole genome shotgun (WGS) entry which is preliminary data.</text>
</comment>
<name>A0A2M7G7E0_9BACT</name>
<evidence type="ECO:0000313" key="1">
    <source>
        <dbReference type="EMBL" id="PIW18000.1"/>
    </source>
</evidence>
<evidence type="ECO:0000313" key="2">
    <source>
        <dbReference type="Proteomes" id="UP000231019"/>
    </source>
</evidence>
<gene>
    <name evidence="1" type="ORF">COW36_06565</name>
</gene>
<dbReference type="AlphaFoldDB" id="A0A2M7G7E0"/>
<proteinExistence type="predicted"/>
<dbReference type="EMBL" id="PFFQ01000016">
    <property type="protein sequence ID" value="PIW18000.1"/>
    <property type="molecule type" value="Genomic_DNA"/>
</dbReference>
<dbReference type="Proteomes" id="UP000231019">
    <property type="component" value="Unassembled WGS sequence"/>
</dbReference>
<protein>
    <submittedName>
        <fullName evidence="1">Uncharacterized protein</fullName>
    </submittedName>
</protein>
<sequence length="332" mass="37166">MAEYNLYNRRWQLLVNNGEQELTWEGFKPGASKGLSLDFKITKTSDTTPNDAEINIINLSPEHQDFVTEKGLGLTFLAGYRESFGQIFKGGTEMPNHERSGGDWVTTLYAKDGGTALKQAFISKSFKKDAPIETVINALIKELTLPPKMEARLKELNQIAKGTIKTELVTRAAQRLLEPRKHKQSKPESLEEAKQRIYKQKAEAEARAEQVKLLKDMVLKGKVWRALDLIAGDYGLSFYVTDQIAYLTAADVPISDQVILVSPLSGLLGSPGRTEMGWKFRSLLRHEFNPGMPVYLDSQKTAGLFVIRKVEHSGNTNSNEWYSDCEVTPLAA</sequence>
<accession>A0A2M7G7E0</accession>
<reference evidence="1 2" key="1">
    <citation type="submission" date="2017-09" db="EMBL/GenBank/DDBJ databases">
        <title>Depth-based differentiation of microbial function through sediment-hosted aquifers and enrichment of novel symbionts in the deep terrestrial subsurface.</title>
        <authorList>
            <person name="Probst A.J."/>
            <person name="Ladd B."/>
            <person name="Jarett J.K."/>
            <person name="Geller-Mcgrath D.E."/>
            <person name="Sieber C.M."/>
            <person name="Emerson J.B."/>
            <person name="Anantharaman K."/>
            <person name="Thomas B.C."/>
            <person name="Malmstrom R."/>
            <person name="Stieglmeier M."/>
            <person name="Klingl A."/>
            <person name="Woyke T."/>
            <person name="Ryan C.M."/>
            <person name="Banfield J.F."/>
        </authorList>
    </citation>
    <scope>NUCLEOTIDE SEQUENCE [LARGE SCALE GENOMIC DNA]</scope>
    <source>
        <strain evidence="1">CG17_big_fil_post_rev_8_21_14_2_50_48_46</strain>
    </source>
</reference>
<organism evidence="1 2">
    <name type="scientific">bacterium (Candidatus Blackallbacteria) CG17_big_fil_post_rev_8_21_14_2_50_48_46</name>
    <dbReference type="NCBI Taxonomy" id="2014261"/>
    <lineage>
        <taxon>Bacteria</taxon>
        <taxon>Candidatus Blackallbacteria</taxon>
    </lineage>
</organism>